<accession>A0ABW1FYH2</accession>
<dbReference type="RefSeq" id="WP_380579556.1">
    <property type="nucleotide sequence ID" value="NZ_JBHSQJ010000010.1"/>
</dbReference>
<dbReference type="SMART" id="SM00849">
    <property type="entry name" value="Lactamase_B"/>
    <property type="match status" value="1"/>
</dbReference>
<name>A0ABW1FYH2_9ACTN</name>
<sequence length="383" mass="41757">MVQPLDDETPAPTAAPAPEQDAAQATAQTAEQAAWRERRLPPVQDLGGGVWSVPVPIPGSPLRYTLVYLLESDAGPVLVDTGWDDPAGRAALAEGVAAAGFDLAGLHGVLITHHHPDHHGLSAHVREQSGAWIAMHAAETTLVRTLREVPSARWLGRMARLLADQGTPPEHLEQLRSLGSDRPPRESDPLVGALPDRSLEDGADAGVPGRSLRVVHTPGHTPGHVCLYLDEQLNGRRHPRLLSGDHLLPTISPAISLYPEHPDAEPTDPLGDYLDSLERVSRLDVAEVLPAHQYRFADAPARARELVQHHQARLAELHRQLKQEPLTLWDVAAGMRWNRSWDELDFFSRNLALAEAAAHLRRLVNAGLAEPGRDGSTVRYRAV</sequence>
<evidence type="ECO:0000313" key="3">
    <source>
        <dbReference type="EMBL" id="MFC5906292.1"/>
    </source>
</evidence>
<proteinExistence type="predicted"/>
<dbReference type="InterPro" id="IPR001279">
    <property type="entry name" value="Metallo-B-lactamas"/>
</dbReference>
<dbReference type="Gene3D" id="1.10.10.10">
    <property type="entry name" value="Winged helix-like DNA-binding domain superfamily/Winged helix DNA-binding domain"/>
    <property type="match status" value="1"/>
</dbReference>
<dbReference type="PANTHER" id="PTHR23131">
    <property type="entry name" value="ENDORIBONUCLEASE LACTB2"/>
    <property type="match status" value="1"/>
</dbReference>
<dbReference type="Gene3D" id="3.60.15.10">
    <property type="entry name" value="Ribonuclease Z/Hydroxyacylglutathione hydrolase-like"/>
    <property type="match status" value="1"/>
</dbReference>
<gene>
    <name evidence="3" type="ORF">ACFP3V_03535</name>
</gene>
<comment type="caution">
    <text evidence="3">The sequence shown here is derived from an EMBL/GenBank/DDBJ whole genome shotgun (WGS) entry which is preliminary data.</text>
</comment>
<dbReference type="PANTHER" id="PTHR23131:SF4">
    <property type="entry name" value="METALLO-BETA-LACTAMASE SUPERFAMILY POTEIN"/>
    <property type="match status" value="1"/>
</dbReference>
<feature type="region of interest" description="Disordered" evidence="1">
    <location>
        <begin position="165"/>
        <end position="210"/>
    </location>
</feature>
<reference evidence="4" key="1">
    <citation type="journal article" date="2019" name="Int. J. Syst. Evol. Microbiol.">
        <title>The Global Catalogue of Microorganisms (GCM) 10K type strain sequencing project: providing services to taxonomists for standard genome sequencing and annotation.</title>
        <authorList>
            <consortium name="The Broad Institute Genomics Platform"/>
            <consortium name="The Broad Institute Genome Sequencing Center for Infectious Disease"/>
            <person name="Wu L."/>
            <person name="Ma J."/>
        </authorList>
    </citation>
    <scope>NUCLEOTIDE SEQUENCE [LARGE SCALE GENOMIC DNA]</scope>
    <source>
        <strain evidence="4">JCM 4816</strain>
    </source>
</reference>
<protein>
    <submittedName>
        <fullName evidence="3">MBL fold metallo-hydrolase</fullName>
    </submittedName>
</protein>
<dbReference type="InterPro" id="IPR050662">
    <property type="entry name" value="Sec-metab_biosynth-thioest"/>
</dbReference>
<dbReference type="EMBL" id="JBHSQJ010000010">
    <property type="protein sequence ID" value="MFC5906292.1"/>
    <property type="molecule type" value="Genomic_DNA"/>
</dbReference>
<dbReference type="Pfam" id="PF00753">
    <property type="entry name" value="Lactamase_B"/>
    <property type="match status" value="1"/>
</dbReference>
<dbReference type="Proteomes" id="UP001596174">
    <property type="component" value="Unassembled WGS sequence"/>
</dbReference>
<feature type="compositionally biased region" description="Low complexity" evidence="1">
    <location>
        <begin position="10"/>
        <end position="33"/>
    </location>
</feature>
<dbReference type="InterPro" id="IPR036388">
    <property type="entry name" value="WH-like_DNA-bd_sf"/>
</dbReference>
<dbReference type="SUPFAM" id="SSF56281">
    <property type="entry name" value="Metallo-hydrolase/oxidoreductase"/>
    <property type="match status" value="1"/>
</dbReference>
<evidence type="ECO:0000313" key="4">
    <source>
        <dbReference type="Proteomes" id="UP001596174"/>
    </source>
</evidence>
<organism evidence="3 4">
    <name type="scientific">Streptacidiphilus monticola</name>
    <dbReference type="NCBI Taxonomy" id="2161674"/>
    <lineage>
        <taxon>Bacteria</taxon>
        <taxon>Bacillati</taxon>
        <taxon>Actinomycetota</taxon>
        <taxon>Actinomycetes</taxon>
        <taxon>Kitasatosporales</taxon>
        <taxon>Streptomycetaceae</taxon>
        <taxon>Streptacidiphilus</taxon>
    </lineage>
</organism>
<dbReference type="InterPro" id="IPR036866">
    <property type="entry name" value="RibonucZ/Hydroxyglut_hydro"/>
</dbReference>
<feature type="domain" description="Metallo-beta-lactamase" evidence="2">
    <location>
        <begin position="64"/>
        <end position="292"/>
    </location>
</feature>
<feature type="region of interest" description="Disordered" evidence="1">
    <location>
        <begin position="1"/>
        <end position="33"/>
    </location>
</feature>
<evidence type="ECO:0000256" key="1">
    <source>
        <dbReference type="SAM" id="MobiDB-lite"/>
    </source>
</evidence>
<evidence type="ECO:0000259" key="2">
    <source>
        <dbReference type="SMART" id="SM00849"/>
    </source>
</evidence>
<keyword evidence="4" id="KW-1185">Reference proteome</keyword>